<keyword evidence="3" id="KW-1185">Reference proteome</keyword>
<organism evidence="2 3">
    <name type="scientific">Gossypium lobatum</name>
    <dbReference type="NCBI Taxonomy" id="34289"/>
    <lineage>
        <taxon>Eukaryota</taxon>
        <taxon>Viridiplantae</taxon>
        <taxon>Streptophyta</taxon>
        <taxon>Embryophyta</taxon>
        <taxon>Tracheophyta</taxon>
        <taxon>Spermatophyta</taxon>
        <taxon>Magnoliopsida</taxon>
        <taxon>eudicotyledons</taxon>
        <taxon>Gunneridae</taxon>
        <taxon>Pentapetalae</taxon>
        <taxon>rosids</taxon>
        <taxon>malvids</taxon>
        <taxon>Malvales</taxon>
        <taxon>Malvaceae</taxon>
        <taxon>Malvoideae</taxon>
        <taxon>Gossypium</taxon>
    </lineage>
</organism>
<sequence length="221" mass="24878">MEEFRPSSYQEYGGGDGGRNLEIIDGNVLKYVHKPCYASTYPPPFDHHHHQKQTVPKKKKKSSSLSIKSWWNDPKMKRKMRLTGYKMYAIEGKIKTSLKKAHKWIKKKPLETPSLKISFDAAFQSYAKKSCSGIAGKNSEGTGIPVLAKKLHAQNEDGSVISAYVTDAKSLSEICDTCIFKHVLRKENGLARGETTYLVERVPLFAASAVEKDRRRSDPSN</sequence>
<reference evidence="2 3" key="1">
    <citation type="journal article" date="2019" name="Genome Biol. Evol.">
        <title>Insights into the evolution of the New World diploid cottons (Gossypium, subgenus Houzingenia) based on genome sequencing.</title>
        <authorList>
            <person name="Grover C.E."/>
            <person name="Arick M.A. 2nd"/>
            <person name="Thrash A."/>
            <person name="Conover J.L."/>
            <person name="Sanders W.S."/>
            <person name="Peterson D.G."/>
            <person name="Frelichowski J.E."/>
            <person name="Scheffler J.A."/>
            <person name="Scheffler B.E."/>
            <person name="Wendel J.F."/>
        </authorList>
    </citation>
    <scope>NUCLEOTIDE SEQUENCE [LARGE SCALE GENOMIC DNA]</scope>
    <source>
        <strain evidence="2">157</strain>
        <tissue evidence="2">Leaf</tissue>
    </source>
</reference>
<proteinExistence type="predicted"/>
<comment type="caution">
    <text evidence="2">The sequence shown here is derived from an EMBL/GenBank/DDBJ whole genome shotgun (WGS) entry which is preliminary data.</text>
</comment>
<gene>
    <name evidence="2" type="ORF">Golob_018370</name>
</gene>
<evidence type="ECO:0000313" key="2">
    <source>
        <dbReference type="EMBL" id="MBA0561554.1"/>
    </source>
</evidence>
<dbReference type="PANTHER" id="PTHR33193:SF50">
    <property type="entry name" value="DUF3511 DOMAIN PROTEIN"/>
    <property type="match status" value="1"/>
</dbReference>
<feature type="region of interest" description="Disordered" evidence="1">
    <location>
        <begin position="43"/>
        <end position="65"/>
    </location>
</feature>
<protein>
    <submittedName>
        <fullName evidence="2">Uncharacterized protein</fullName>
    </submittedName>
</protein>
<dbReference type="PANTHER" id="PTHR33193">
    <property type="entry name" value="DOMAIN PROTEIN, PUTATIVE (DUF3511)-RELATED"/>
    <property type="match status" value="1"/>
</dbReference>
<dbReference type="InterPro" id="IPR021899">
    <property type="entry name" value="DUF3511"/>
</dbReference>
<evidence type="ECO:0000256" key="1">
    <source>
        <dbReference type="SAM" id="MobiDB-lite"/>
    </source>
</evidence>
<accession>A0A7J8MA47</accession>
<dbReference type="EMBL" id="JABEZX010000007">
    <property type="protein sequence ID" value="MBA0561554.1"/>
    <property type="molecule type" value="Genomic_DNA"/>
</dbReference>
<feature type="compositionally biased region" description="Basic residues" evidence="1">
    <location>
        <begin position="47"/>
        <end position="62"/>
    </location>
</feature>
<evidence type="ECO:0000313" key="3">
    <source>
        <dbReference type="Proteomes" id="UP000593572"/>
    </source>
</evidence>
<dbReference type="Proteomes" id="UP000593572">
    <property type="component" value="Unassembled WGS sequence"/>
</dbReference>
<dbReference type="AlphaFoldDB" id="A0A7J8MA47"/>
<name>A0A7J8MA47_9ROSI</name>
<dbReference type="Pfam" id="PF12023">
    <property type="entry name" value="DUF3511"/>
    <property type="match status" value="1"/>
</dbReference>